<comment type="caution">
    <text evidence="2">The sequence shown here is derived from an EMBL/GenBank/DDBJ whole genome shotgun (WGS) entry which is preliminary data.</text>
</comment>
<evidence type="ECO:0000256" key="1">
    <source>
        <dbReference type="SAM" id="Phobius"/>
    </source>
</evidence>
<gene>
    <name evidence="2" type="ORF">C457_16877</name>
</gene>
<keyword evidence="1" id="KW-1133">Transmembrane helix</keyword>
<feature type="transmembrane region" description="Helical" evidence="1">
    <location>
        <begin position="32"/>
        <end position="58"/>
    </location>
</feature>
<dbReference type="PATRIC" id="fig|1227461.3.peg.3308"/>
<organism evidence="2 3">
    <name type="scientific">Haloferax prahovense (strain DSM 18310 / JCM 13924 / TL6)</name>
    <dbReference type="NCBI Taxonomy" id="1227461"/>
    <lineage>
        <taxon>Archaea</taxon>
        <taxon>Methanobacteriati</taxon>
        <taxon>Methanobacteriota</taxon>
        <taxon>Stenosarchaea group</taxon>
        <taxon>Halobacteria</taxon>
        <taxon>Halobacteriales</taxon>
        <taxon>Haloferacaceae</taxon>
        <taxon>Haloferax</taxon>
    </lineage>
</organism>
<reference evidence="2 3" key="1">
    <citation type="journal article" date="2014" name="PLoS Genet.">
        <title>Phylogenetically driven sequencing of extremely halophilic archaea reveals strategies for static and dynamic osmo-response.</title>
        <authorList>
            <person name="Becker E.A."/>
            <person name="Seitzer P.M."/>
            <person name="Tritt A."/>
            <person name="Larsen D."/>
            <person name="Krusor M."/>
            <person name="Yao A.I."/>
            <person name="Wu D."/>
            <person name="Madern D."/>
            <person name="Eisen J.A."/>
            <person name="Darling A.E."/>
            <person name="Facciotti M.T."/>
        </authorList>
    </citation>
    <scope>NUCLEOTIDE SEQUENCE [LARGE SCALE GENOMIC DNA]</scope>
    <source>
        <strain evidence="3">DSM 18310 / JCM 13924 / TL6</strain>
    </source>
</reference>
<dbReference type="EMBL" id="AOLG01000054">
    <property type="protein sequence ID" value="ELZ65195.1"/>
    <property type="molecule type" value="Genomic_DNA"/>
</dbReference>
<name>M0FZ07_HALPT</name>
<dbReference type="OrthoDB" id="303319at2157"/>
<evidence type="ECO:0000313" key="2">
    <source>
        <dbReference type="EMBL" id="ELZ65195.1"/>
    </source>
</evidence>
<evidence type="ECO:0000313" key="3">
    <source>
        <dbReference type="Proteomes" id="UP000011559"/>
    </source>
</evidence>
<keyword evidence="1" id="KW-0812">Transmembrane</keyword>
<keyword evidence="3" id="KW-1185">Reference proteome</keyword>
<keyword evidence="1" id="KW-0472">Membrane</keyword>
<dbReference type="Proteomes" id="UP000011559">
    <property type="component" value="Unassembled WGS sequence"/>
</dbReference>
<protein>
    <submittedName>
        <fullName evidence="2">Uncharacterized protein</fullName>
    </submittedName>
</protein>
<dbReference type="RefSeq" id="WP_008096444.1">
    <property type="nucleotide sequence ID" value="NZ_AOLG01000054.1"/>
</dbReference>
<proteinExistence type="predicted"/>
<accession>M0FZ07</accession>
<dbReference type="AlphaFoldDB" id="M0FZ07"/>
<sequence length="68" mass="7507">MTAVWRVFFVSSVVLLAFLALSFPYVEPGTATFVVTLLSLGMLGVTVVGSSALIYFDWDPFEEIELSR</sequence>